<dbReference type="EMBL" id="CAADEY010000057">
    <property type="protein sequence ID" value="VFJ57041.1"/>
    <property type="molecule type" value="Genomic_DNA"/>
</dbReference>
<protein>
    <submittedName>
        <fullName evidence="1">Uncharacterized protein</fullName>
    </submittedName>
</protein>
<evidence type="ECO:0000313" key="1">
    <source>
        <dbReference type="EMBL" id="VFJ48461.1"/>
    </source>
</evidence>
<proteinExistence type="predicted"/>
<dbReference type="AlphaFoldDB" id="A0A450S956"/>
<name>A0A450S956_9GAMM</name>
<organism evidence="1">
    <name type="scientific">Candidatus Kentrum sp. DK</name>
    <dbReference type="NCBI Taxonomy" id="2126562"/>
    <lineage>
        <taxon>Bacteria</taxon>
        <taxon>Pseudomonadati</taxon>
        <taxon>Pseudomonadota</taxon>
        <taxon>Gammaproteobacteria</taxon>
        <taxon>Candidatus Kentrum</taxon>
    </lineage>
</organism>
<reference evidence="1" key="1">
    <citation type="submission" date="2019-02" db="EMBL/GenBank/DDBJ databases">
        <authorList>
            <person name="Gruber-Vodicka R. H."/>
            <person name="Seah K. B. B."/>
        </authorList>
    </citation>
    <scope>NUCLEOTIDE SEQUENCE</scope>
    <source>
        <strain evidence="2">BECK_DK161</strain>
        <strain evidence="1">BECK_DK47</strain>
    </source>
</reference>
<evidence type="ECO:0000313" key="2">
    <source>
        <dbReference type="EMBL" id="VFJ57041.1"/>
    </source>
</evidence>
<gene>
    <name evidence="1" type="ORF">BECKDK2373B_GA0170837_102060</name>
    <name evidence="2" type="ORF">BECKDK2373C_GA0170839_10577</name>
</gene>
<accession>A0A450S956</accession>
<dbReference type="EMBL" id="CAADEX010000020">
    <property type="protein sequence ID" value="VFJ48461.1"/>
    <property type="molecule type" value="Genomic_DNA"/>
</dbReference>
<sequence>MTESGQAVYQTLSLNFGHRPARAMSQVRISRMGLKIAPMEGNGGKGGEGGGFRA</sequence>